<evidence type="ECO:0000313" key="1">
    <source>
        <dbReference type="EMBL" id="MCO6415799.1"/>
    </source>
</evidence>
<dbReference type="EMBL" id="JAFIRR010000033">
    <property type="protein sequence ID" value="MCO6415799.1"/>
    <property type="molecule type" value="Genomic_DNA"/>
</dbReference>
<organism evidence="1 2">
    <name type="scientific">Siccirubricoccus soli</name>
    <dbReference type="NCBI Taxonomy" id="2899147"/>
    <lineage>
        <taxon>Bacteria</taxon>
        <taxon>Pseudomonadati</taxon>
        <taxon>Pseudomonadota</taxon>
        <taxon>Alphaproteobacteria</taxon>
        <taxon>Acetobacterales</taxon>
        <taxon>Roseomonadaceae</taxon>
        <taxon>Siccirubricoccus</taxon>
    </lineage>
</organism>
<dbReference type="RefSeq" id="WP_252952403.1">
    <property type="nucleotide sequence ID" value="NZ_JAFIRR010000033.1"/>
</dbReference>
<protein>
    <submittedName>
        <fullName evidence="1">Uncharacterized protein</fullName>
    </submittedName>
</protein>
<evidence type="ECO:0000313" key="2">
    <source>
        <dbReference type="Proteomes" id="UP001523392"/>
    </source>
</evidence>
<gene>
    <name evidence="1" type="ORF">JYK14_06355</name>
</gene>
<dbReference type="Proteomes" id="UP001523392">
    <property type="component" value="Unassembled WGS sequence"/>
</dbReference>
<proteinExistence type="predicted"/>
<comment type="caution">
    <text evidence="1">The sequence shown here is derived from an EMBL/GenBank/DDBJ whole genome shotgun (WGS) entry which is preliminary data.</text>
</comment>
<reference evidence="1 2" key="1">
    <citation type="submission" date="2021-12" db="EMBL/GenBank/DDBJ databases">
        <title>Siccirubricoccus leaddurans sp. nov., a high concentration Zn2+ tolerance bacterium.</title>
        <authorList>
            <person name="Cao Y."/>
        </authorList>
    </citation>
    <scope>NUCLEOTIDE SEQUENCE [LARGE SCALE GENOMIC DNA]</scope>
    <source>
        <strain evidence="1 2">KC 17139</strain>
    </source>
</reference>
<accession>A0ABT1D3L9</accession>
<keyword evidence="2" id="KW-1185">Reference proteome</keyword>
<name>A0ABT1D3L9_9PROT</name>
<sequence>MEDDEKFLDDGDPGTLPWRKDRKRGLICDFEQFMSCSSNDVEGTVRHIVCTVKPDGEVWTWRVVENGAGVFVVDNDEFEEVELFRREGEAASREHACHAAERVAGMLCGYGGAHNAEVDLYYRLSKVISHAVASMPASQVRAILEQFLPAYAAGAELPKMPETPTGTRLIWFR</sequence>